<dbReference type="AlphaFoldDB" id="A0A9Q0VAD4"/>
<dbReference type="Proteomes" id="UP001151532">
    <property type="component" value="Chromosome 19"/>
</dbReference>
<gene>
    <name evidence="1" type="ORF">OIU79_031017</name>
</gene>
<reference evidence="1" key="2">
    <citation type="journal article" date="2023" name="Int. J. Mol. Sci.">
        <title>De Novo Assembly and Annotation of 11 Diverse Shrub Willow (Salix) Genomes Reveals Novel Gene Organization in Sex-Linked Regions.</title>
        <authorList>
            <person name="Hyden B."/>
            <person name="Feng K."/>
            <person name="Yates T.B."/>
            <person name="Jawdy S."/>
            <person name="Cereghino C."/>
            <person name="Smart L.B."/>
            <person name="Muchero W."/>
        </authorList>
    </citation>
    <scope>NUCLEOTIDE SEQUENCE</scope>
    <source>
        <tissue evidence="1">Shoot tip</tissue>
    </source>
</reference>
<comment type="caution">
    <text evidence="1">The sequence shown here is derived from an EMBL/GenBank/DDBJ whole genome shotgun (WGS) entry which is preliminary data.</text>
</comment>
<reference evidence="1" key="1">
    <citation type="submission" date="2022-11" db="EMBL/GenBank/DDBJ databases">
        <authorList>
            <person name="Hyden B.L."/>
            <person name="Feng K."/>
            <person name="Yates T."/>
            <person name="Jawdy S."/>
            <person name="Smart L.B."/>
            <person name="Muchero W."/>
        </authorList>
    </citation>
    <scope>NUCLEOTIDE SEQUENCE</scope>
    <source>
        <tissue evidence="1">Shoot tip</tissue>
    </source>
</reference>
<protein>
    <submittedName>
        <fullName evidence="1">Uncharacterized protein</fullName>
    </submittedName>
</protein>
<name>A0A9Q0VAD4_SALPP</name>
<feature type="non-terminal residue" evidence="1">
    <location>
        <position position="24"/>
    </location>
</feature>
<keyword evidence="2" id="KW-1185">Reference proteome</keyword>
<accession>A0A9Q0VAD4</accession>
<evidence type="ECO:0000313" key="2">
    <source>
        <dbReference type="Proteomes" id="UP001151532"/>
    </source>
</evidence>
<organism evidence="1 2">
    <name type="scientific">Salix purpurea</name>
    <name type="common">Purple osier willow</name>
    <dbReference type="NCBI Taxonomy" id="77065"/>
    <lineage>
        <taxon>Eukaryota</taxon>
        <taxon>Viridiplantae</taxon>
        <taxon>Streptophyta</taxon>
        <taxon>Embryophyta</taxon>
        <taxon>Tracheophyta</taxon>
        <taxon>Spermatophyta</taxon>
        <taxon>Magnoliopsida</taxon>
        <taxon>eudicotyledons</taxon>
        <taxon>Gunneridae</taxon>
        <taxon>Pentapetalae</taxon>
        <taxon>rosids</taxon>
        <taxon>fabids</taxon>
        <taxon>Malpighiales</taxon>
        <taxon>Salicaceae</taxon>
        <taxon>Saliceae</taxon>
        <taxon>Salix</taxon>
    </lineage>
</organism>
<evidence type="ECO:0000313" key="1">
    <source>
        <dbReference type="EMBL" id="KAJ6744802.1"/>
    </source>
</evidence>
<dbReference type="EMBL" id="JAPFFK010000009">
    <property type="protein sequence ID" value="KAJ6744802.1"/>
    <property type="molecule type" value="Genomic_DNA"/>
</dbReference>
<sequence>MALNNGLRSASKLFTASESLLSKS</sequence>
<proteinExistence type="predicted"/>